<accession>A0ABP0EWH8</accession>
<organism evidence="2 3">
    <name type="scientific">Clavelina lepadiformis</name>
    <name type="common">Light-bulb sea squirt</name>
    <name type="synonym">Ascidia lepadiformis</name>
    <dbReference type="NCBI Taxonomy" id="159417"/>
    <lineage>
        <taxon>Eukaryota</taxon>
        <taxon>Metazoa</taxon>
        <taxon>Chordata</taxon>
        <taxon>Tunicata</taxon>
        <taxon>Ascidiacea</taxon>
        <taxon>Aplousobranchia</taxon>
        <taxon>Clavelinidae</taxon>
        <taxon>Clavelina</taxon>
    </lineage>
</organism>
<keyword evidence="1" id="KW-0732">Signal</keyword>
<dbReference type="Proteomes" id="UP001642483">
    <property type="component" value="Unassembled WGS sequence"/>
</dbReference>
<feature type="chain" id="PRO_5045155500" evidence="1">
    <location>
        <begin position="21"/>
        <end position="76"/>
    </location>
</feature>
<evidence type="ECO:0000313" key="3">
    <source>
        <dbReference type="Proteomes" id="UP001642483"/>
    </source>
</evidence>
<feature type="signal peptide" evidence="1">
    <location>
        <begin position="1"/>
        <end position="20"/>
    </location>
</feature>
<dbReference type="EMBL" id="CAWYQH010000001">
    <property type="protein sequence ID" value="CAK8671780.1"/>
    <property type="molecule type" value="Genomic_DNA"/>
</dbReference>
<comment type="caution">
    <text evidence="2">The sequence shown here is derived from an EMBL/GenBank/DDBJ whole genome shotgun (WGS) entry which is preliminary data.</text>
</comment>
<sequence length="76" mass="9023">MKTFMVLLVAFLLLLHIGHKRNVAGQSKNTKCRKYFCITLRGGNYYFSCQIFPYTWRKDCRLCQQKLCRSTSYWSG</sequence>
<evidence type="ECO:0000256" key="1">
    <source>
        <dbReference type="SAM" id="SignalP"/>
    </source>
</evidence>
<name>A0ABP0EWH8_CLALP</name>
<protein>
    <submittedName>
        <fullName evidence="2">Uncharacterized protein</fullName>
    </submittedName>
</protein>
<reference evidence="2 3" key="1">
    <citation type="submission" date="2024-02" db="EMBL/GenBank/DDBJ databases">
        <authorList>
            <person name="Daric V."/>
            <person name="Darras S."/>
        </authorList>
    </citation>
    <scope>NUCLEOTIDE SEQUENCE [LARGE SCALE GENOMIC DNA]</scope>
</reference>
<evidence type="ECO:0000313" key="2">
    <source>
        <dbReference type="EMBL" id="CAK8671780.1"/>
    </source>
</evidence>
<keyword evidence="3" id="KW-1185">Reference proteome</keyword>
<proteinExistence type="predicted"/>
<gene>
    <name evidence="2" type="ORF">CVLEPA_LOCUS819</name>
</gene>